<gene>
    <name evidence="2" type="ORF">ACI6Q5_20610</name>
</gene>
<reference evidence="2 3" key="1">
    <citation type="submission" date="2024-11" db="EMBL/GenBank/DDBJ databases">
        <title>Genome sequencing of Xanthomonas codiaei.</title>
        <authorList>
            <person name="Studholme D.J."/>
        </authorList>
    </citation>
    <scope>NUCLEOTIDE SEQUENCE [LARGE SCALE GENOMIC DNA]</scope>
    <source>
        <strain evidence="2 3">NCPPB 4350</strain>
    </source>
</reference>
<proteinExistence type="predicted"/>
<sequence length="62" mass="6999">AGRARRGRLTGQRWRQAWSPHRVGARRTLRARPRSASTRIDALPVAGDRRLVEHMDFAAPLG</sequence>
<keyword evidence="3" id="KW-1185">Reference proteome</keyword>
<feature type="non-terminal residue" evidence="2">
    <location>
        <position position="1"/>
    </location>
</feature>
<feature type="compositionally biased region" description="Basic residues" evidence="1">
    <location>
        <begin position="23"/>
        <end position="33"/>
    </location>
</feature>
<evidence type="ECO:0000313" key="3">
    <source>
        <dbReference type="Proteomes" id="UP001637990"/>
    </source>
</evidence>
<name>A0ABW9MSQ6_9XANT</name>
<organism evidence="2 3">
    <name type="scientific">Xanthomonas codiaei</name>
    <dbReference type="NCBI Taxonomy" id="56463"/>
    <lineage>
        <taxon>Bacteria</taxon>
        <taxon>Pseudomonadati</taxon>
        <taxon>Pseudomonadota</taxon>
        <taxon>Gammaproteobacteria</taxon>
        <taxon>Lysobacterales</taxon>
        <taxon>Lysobacteraceae</taxon>
        <taxon>Xanthomonas</taxon>
    </lineage>
</organism>
<evidence type="ECO:0000256" key="1">
    <source>
        <dbReference type="SAM" id="MobiDB-lite"/>
    </source>
</evidence>
<dbReference type="EMBL" id="JBJGBS010000182">
    <property type="protein sequence ID" value="MFO3707309.1"/>
    <property type="molecule type" value="Genomic_DNA"/>
</dbReference>
<accession>A0ABW9MSQ6</accession>
<evidence type="ECO:0000313" key="2">
    <source>
        <dbReference type="EMBL" id="MFO3707309.1"/>
    </source>
</evidence>
<protein>
    <submittedName>
        <fullName evidence="2">Uncharacterized protein</fullName>
    </submittedName>
</protein>
<dbReference type="Proteomes" id="UP001637990">
    <property type="component" value="Unassembled WGS sequence"/>
</dbReference>
<comment type="caution">
    <text evidence="2">The sequence shown here is derived from an EMBL/GenBank/DDBJ whole genome shotgun (WGS) entry which is preliminary data.</text>
</comment>
<feature type="region of interest" description="Disordered" evidence="1">
    <location>
        <begin position="1"/>
        <end position="35"/>
    </location>
</feature>
<dbReference type="RefSeq" id="WP_410049866.1">
    <property type="nucleotide sequence ID" value="NZ_JBJGBS010000182.1"/>
</dbReference>